<dbReference type="GO" id="GO:0016192">
    <property type="term" value="P:vesicle-mediated transport"/>
    <property type="evidence" value="ECO:0007669"/>
    <property type="project" value="InterPro"/>
</dbReference>
<feature type="region of interest" description="Disordered" evidence="6">
    <location>
        <begin position="400"/>
        <end position="521"/>
    </location>
</feature>
<evidence type="ECO:0000313" key="9">
    <source>
        <dbReference type="Proteomes" id="UP001229421"/>
    </source>
</evidence>
<dbReference type="PANTHER" id="PTHR47021">
    <property type="entry name" value="ADP-RIBOSYLATION FACTOR GTPASE-ACTIVATING PROTEIN AGD6-RELATED"/>
    <property type="match status" value="1"/>
</dbReference>
<dbReference type="PRINTS" id="PR00405">
    <property type="entry name" value="REVINTRACTNG"/>
</dbReference>
<feature type="region of interest" description="Disordered" evidence="6">
    <location>
        <begin position="1"/>
        <end position="48"/>
    </location>
</feature>
<accession>A0AAD8JVY6</accession>
<dbReference type="PROSITE" id="PS50115">
    <property type="entry name" value="ARFGAP"/>
    <property type="match status" value="1"/>
</dbReference>
<evidence type="ECO:0000259" key="7">
    <source>
        <dbReference type="PROSITE" id="PS50115"/>
    </source>
</evidence>
<evidence type="ECO:0000256" key="3">
    <source>
        <dbReference type="ARBA" id="ARBA00022771"/>
    </source>
</evidence>
<evidence type="ECO:0000256" key="6">
    <source>
        <dbReference type="SAM" id="MobiDB-lite"/>
    </source>
</evidence>
<keyword evidence="9" id="KW-1185">Reference proteome</keyword>
<keyword evidence="4" id="KW-0862">Zinc</keyword>
<dbReference type="FunFam" id="1.10.220.150:FF:000014">
    <property type="entry name" value="ADP-ribosylation factor GTPase-activating protein"/>
    <property type="match status" value="1"/>
</dbReference>
<gene>
    <name evidence="8" type="ORF">QVD17_32649</name>
</gene>
<dbReference type="Pfam" id="PF01412">
    <property type="entry name" value="ArfGap"/>
    <property type="match status" value="1"/>
</dbReference>
<dbReference type="InterPro" id="IPR001164">
    <property type="entry name" value="ArfGAP_dom"/>
</dbReference>
<protein>
    <recommendedName>
        <fullName evidence="7">Arf-GAP domain-containing protein</fullName>
    </recommendedName>
</protein>
<feature type="domain" description="Arf-GAP" evidence="7">
    <location>
        <begin position="57"/>
        <end position="173"/>
    </location>
</feature>
<dbReference type="InterPro" id="IPR038508">
    <property type="entry name" value="ArfGAP_dom_sf"/>
</dbReference>
<dbReference type="SUPFAM" id="SSF57863">
    <property type="entry name" value="ArfGap/RecO-like zinc finger"/>
    <property type="match status" value="1"/>
</dbReference>
<dbReference type="InterPro" id="IPR044519">
    <property type="entry name" value="ARF_GAP_AGD6/7"/>
</dbReference>
<dbReference type="AlphaFoldDB" id="A0AAD8JVY6"/>
<evidence type="ECO:0000256" key="4">
    <source>
        <dbReference type="ARBA" id="ARBA00022833"/>
    </source>
</evidence>
<dbReference type="CDD" id="cd08830">
    <property type="entry name" value="ArfGap_ArfGap1"/>
    <property type="match status" value="1"/>
</dbReference>
<feature type="compositionally biased region" description="Gly residues" evidence="6">
    <location>
        <begin position="197"/>
        <end position="206"/>
    </location>
</feature>
<dbReference type="GO" id="GO:0005096">
    <property type="term" value="F:GTPase activator activity"/>
    <property type="evidence" value="ECO:0007669"/>
    <property type="project" value="UniProtKB-KW"/>
</dbReference>
<keyword evidence="3 5" id="KW-0863">Zinc-finger</keyword>
<feature type="compositionally biased region" description="Polar residues" evidence="6">
    <location>
        <begin position="1"/>
        <end position="33"/>
    </location>
</feature>
<dbReference type="Gene3D" id="1.10.220.150">
    <property type="entry name" value="Arf GTPase activating protein"/>
    <property type="match status" value="1"/>
</dbReference>
<dbReference type="InterPro" id="IPR037278">
    <property type="entry name" value="ARFGAP/RecO"/>
</dbReference>
<name>A0AAD8JVY6_TARER</name>
<evidence type="ECO:0000313" key="8">
    <source>
        <dbReference type="EMBL" id="KAK1411849.1"/>
    </source>
</evidence>
<keyword evidence="1" id="KW-0343">GTPase activation</keyword>
<proteinExistence type="predicted"/>
<evidence type="ECO:0000256" key="2">
    <source>
        <dbReference type="ARBA" id="ARBA00022723"/>
    </source>
</evidence>
<dbReference type="SMART" id="SM00105">
    <property type="entry name" value="ArfGap"/>
    <property type="match status" value="1"/>
</dbReference>
<feature type="region of interest" description="Disordered" evidence="6">
    <location>
        <begin position="177"/>
        <end position="259"/>
    </location>
</feature>
<organism evidence="8 9">
    <name type="scientific">Tagetes erecta</name>
    <name type="common">African marigold</name>
    <dbReference type="NCBI Taxonomy" id="13708"/>
    <lineage>
        <taxon>Eukaryota</taxon>
        <taxon>Viridiplantae</taxon>
        <taxon>Streptophyta</taxon>
        <taxon>Embryophyta</taxon>
        <taxon>Tracheophyta</taxon>
        <taxon>Spermatophyta</taxon>
        <taxon>Magnoliopsida</taxon>
        <taxon>eudicotyledons</taxon>
        <taxon>Gunneridae</taxon>
        <taxon>Pentapetalae</taxon>
        <taxon>asterids</taxon>
        <taxon>campanulids</taxon>
        <taxon>Asterales</taxon>
        <taxon>Asteraceae</taxon>
        <taxon>Asteroideae</taxon>
        <taxon>Heliantheae alliance</taxon>
        <taxon>Tageteae</taxon>
        <taxon>Tagetes</taxon>
    </lineage>
</organism>
<comment type="caution">
    <text evidence="8">The sequence shown here is derived from an EMBL/GenBank/DDBJ whole genome shotgun (WGS) entry which is preliminary data.</text>
</comment>
<feature type="compositionally biased region" description="Polar residues" evidence="6">
    <location>
        <begin position="400"/>
        <end position="450"/>
    </location>
</feature>
<evidence type="ECO:0000256" key="1">
    <source>
        <dbReference type="ARBA" id="ARBA00022468"/>
    </source>
</evidence>
<evidence type="ECO:0000256" key="5">
    <source>
        <dbReference type="PROSITE-ProRule" id="PRU00288"/>
    </source>
</evidence>
<dbReference type="Proteomes" id="UP001229421">
    <property type="component" value="Unassembled WGS sequence"/>
</dbReference>
<keyword evidence="2" id="KW-0479">Metal-binding</keyword>
<sequence>MFISKIVTSNLKPIKTTNKNTSSQPKQIPTRSTADPDPDPDPDPSVKSSRIFTMAASRRLRDLQSQPGNKICVDCSQKNPQWASVSYGIFMCLECSGKHRGLGVHISFVRSVTMDSWSEIQLRKMECGGNDKLNEFLFKYGVVKETEIVSKYNTNAASVYRDRIQALAEGKSWRDPPVVKESLNKAGGGKKPPLSVGSGGRGGNSGGWDSDWGDSGFDERGFGSGDNMRRNQSAGDFRSGGGGGSNGLPARSRSTEDMYTRQQLEASAAGKKGFFARKMAENESRPEGLPPSQGGKYVGFGSAPNPVARNNAQGDVLSSVTQGLGKLSVVAASAAQSAASVVQAGTKELTTKVRDGGYDYRVNETVNVVSAKTSEIGQKTWGLMKGVMAFASQKVEEYTNDNPTWKNDTWQRNETQGNGSYQEFGHSNGTSNSAPTSGANGTSVGSSGKNFKSVDSGSWDDWDNDGYRKHLSASTTKPSNGDDWAGWDDAKDDDPYDSFYKSDGKTSSGKSDGNWSGAGFL</sequence>
<reference evidence="8" key="1">
    <citation type="journal article" date="2023" name="bioRxiv">
        <title>Improved chromosome-level genome assembly for marigold (Tagetes erecta).</title>
        <authorList>
            <person name="Jiang F."/>
            <person name="Yuan L."/>
            <person name="Wang S."/>
            <person name="Wang H."/>
            <person name="Xu D."/>
            <person name="Wang A."/>
            <person name="Fan W."/>
        </authorList>
    </citation>
    <scope>NUCLEOTIDE SEQUENCE</scope>
    <source>
        <strain evidence="8">WSJ</strain>
        <tissue evidence="8">Leaf</tissue>
    </source>
</reference>
<dbReference type="PANTHER" id="PTHR47021:SF4">
    <property type="entry name" value="ADP-RIBOSYLATION FACTOR GTPASE-ACTIVATING PROTEIN AGD6-RELATED"/>
    <property type="match status" value="1"/>
</dbReference>
<dbReference type="EMBL" id="JAUHHV010000009">
    <property type="protein sequence ID" value="KAK1411849.1"/>
    <property type="molecule type" value="Genomic_DNA"/>
</dbReference>
<dbReference type="GO" id="GO:0008270">
    <property type="term" value="F:zinc ion binding"/>
    <property type="evidence" value="ECO:0007669"/>
    <property type="project" value="UniProtKB-KW"/>
</dbReference>